<feature type="domain" description="AAA+ ATPase" evidence="3">
    <location>
        <begin position="244"/>
        <end position="384"/>
    </location>
</feature>
<proteinExistence type="predicted"/>
<dbReference type="GO" id="GO:0005524">
    <property type="term" value="F:ATP binding"/>
    <property type="evidence" value="ECO:0007669"/>
    <property type="project" value="UniProtKB-KW"/>
</dbReference>
<dbReference type="FunFam" id="1.10.8.60:FF:000038">
    <property type="entry name" value="spermatogenesis-associated protein 5-like protein 1"/>
    <property type="match status" value="1"/>
</dbReference>
<dbReference type="InterPro" id="IPR003960">
    <property type="entry name" value="ATPase_AAA_CS"/>
</dbReference>
<dbReference type="FunFam" id="3.40.50.300:FF:001440">
    <property type="entry name" value="ATPase, AAA family protein"/>
    <property type="match status" value="1"/>
</dbReference>
<dbReference type="InterPro" id="IPR003593">
    <property type="entry name" value="AAA+_ATPase"/>
</dbReference>
<feature type="domain" description="AAA+ ATPase" evidence="3">
    <location>
        <begin position="521"/>
        <end position="662"/>
    </location>
</feature>
<dbReference type="PROSITE" id="PS00674">
    <property type="entry name" value="AAA"/>
    <property type="match status" value="1"/>
</dbReference>
<dbReference type="GO" id="GO:0097352">
    <property type="term" value="P:autophagosome maturation"/>
    <property type="evidence" value="ECO:0007669"/>
    <property type="project" value="TreeGrafter"/>
</dbReference>
<protein>
    <recommendedName>
        <fullName evidence="3">AAA+ ATPase domain-containing protein</fullName>
    </recommendedName>
</protein>
<dbReference type="FunFam" id="3.40.50.300:FF:000061">
    <property type="entry name" value="ATPase family, AAA domain-containing 2"/>
    <property type="match status" value="1"/>
</dbReference>
<dbReference type="InterPro" id="IPR050168">
    <property type="entry name" value="AAA_ATPase_domain"/>
</dbReference>
<dbReference type="Pfam" id="PF17862">
    <property type="entry name" value="AAA_lid_3"/>
    <property type="match status" value="2"/>
</dbReference>
<sequence>MQVQDATSNAPLAVAYVPVTLYKQFREHGRAKIWAKVTDQKNKSYYCHISPAKRTDSIIEIQRHICISESTESSGIIQASTVEVIKEVQKGAEVQVICNLKENVDELEQKQTLGFVWFEGTDYQKLKAIRDVLDGMLFSEECTIGMNSDRICLDIEIVCTTPSNSPIIVCDATRITIIDQRQSKKDADMKQLTSAMSKMSVKQIRDMKGGWGLSGLEKAYDALLEVVSYPLLYRDMISTLNIECPKGVLLYGPPGVGKTYLVATIAKACNADMIVIQGPEVFGPYIGESEEKLRAKFREATQIGKEKEAPVILFIDEIDAMCPNRQHSQSHESRVVAQLLTLMDGMENRGRAIVIGATNRPNVLDPALRRPGRFDREIFIDAPDVVSRQHILQSQTKGINIDNVEDVISELATMTNGYVAADLMALCREAINHAIEKWMKQQSEYTHEDELLNDEAKLTLEDFAAAMAKVGPSIQRGFETMVEKKTWDDIGGLEPVKQKLKQATEWPMLYGETFKRLGLKPPRGVLLFGPPGCSKTTLVKVIASVSGATFLSINGAQIYSPFVGDSEKIIRTTFQKARSAAPSIIFLDEIEAIVGKRNLGGGGSGSDSVQERVLSTLLNEMDGVEAAASVLIIGATNRPDMLDAALMRPGRFDKIIYVPPPDFVSRQQIMKVHTKNIPLAEDVDLEEIADQTNLYTGADLQNLCREAAIIALRQDKSATNVSQANFEAALKVAKPSLTFKTLKEYEALQKV</sequence>
<evidence type="ECO:0000313" key="4">
    <source>
        <dbReference type="EMBL" id="KAG2185796.1"/>
    </source>
</evidence>
<dbReference type="PANTHER" id="PTHR23077:SF194">
    <property type="entry name" value="ATPASE FAMILY GENE 2 PROTEIN HOMOLOG B"/>
    <property type="match status" value="1"/>
</dbReference>
<evidence type="ECO:0000313" key="5">
    <source>
        <dbReference type="Proteomes" id="UP000654370"/>
    </source>
</evidence>
<evidence type="ECO:0000256" key="1">
    <source>
        <dbReference type="ARBA" id="ARBA00022741"/>
    </source>
</evidence>
<dbReference type="GO" id="GO:0005634">
    <property type="term" value="C:nucleus"/>
    <property type="evidence" value="ECO:0007669"/>
    <property type="project" value="TreeGrafter"/>
</dbReference>
<name>A0A8H7UHB0_MORIS</name>
<comment type="caution">
    <text evidence="4">The sequence shown here is derived from an EMBL/GenBank/DDBJ whole genome shotgun (WGS) entry which is preliminary data.</text>
</comment>
<dbReference type="EMBL" id="JAEPQZ010000001">
    <property type="protein sequence ID" value="KAG2185796.1"/>
    <property type="molecule type" value="Genomic_DNA"/>
</dbReference>
<dbReference type="GO" id="GO:0030970">
    <property type="term" value="P:retrograde protein transport, ER to cytosol"/>
    <property type="evidence" value="ECO:0007669"/>
    <property type="project" value="TreeGrafter"/>
</dbReference>
<dbReference type="GO" id="GO:0016887">
    <property type="term" value="F:ATP hydrolysis activity"/>
    <property type="evidence" value="ECO:0007669"/>
    <property type="project" value="InterPro"/>
</dbReference>
<dbReference type="GO" id="GO:0031593">
    <property type="term" value="F:polyubiquitin modification-dependent protein binding"/>
    <property type="evidence" value="ECO:0007669"/>
    <property type="project" value="TreeGrafter"/>
</dbReference>
<dbReference type="InterPro" id="IPR041569">
    <property type="entry name" value="AAA_lid_3"/>
</dbReference>
<dbReference type="OrthoDB" id="5421at2759"/>
<organism evidence="4 5">
    <name type="scientific">Mortierella isabellina</name>
    <name type="common">Filamentous fungus</name>
    <name type="synonym">Umbelopsis isabellina</name>
    <dbReference type="NCBI Taxonomy" id="91625"/>
    <lineage>
        <taxon>Eukaryota</taxon>
        <taxon>Fungi</taxon>
        <taxon>Fungi incertae sedis</taxon>
        <taxon>Mucoromycota</taxon>
        <taxon>Mucoromycotina</taxon>
        <taxon>Umbelopsidomycetes</taxon>
        <taxon>Umbelopsidales</taxon>
        <taxon>Umbelopsidaceae</taxon>
        <taxon>Umbelopsis</taxon>
    </lineage>
</organism>
<dbReference type="Pfam" id="PF00004">
    <property type="entry name" value="AAA"/>
    <property type="match status" value="2"/>
</dbReference>
<dbReference type="GO" id="GO:0005829">
    <property type="term" value="C:cytosol"/>
    <property type="evidence" value="ECO:0007669"/>
    <property type="project" value="TreeGrafter"/>
</dbReference>
<dbReference type="PANTHER" id="PTHR23077">
    <property type="entry name" value="AAA-FAMILY ATPASE"/>
    <property type="match status" value="1"/>
</dbReference>
<dbReference type="CDD" id="cd19511">
    <property type="entry name" value="RecA-like_CDC48_r2-like"/>
    <property type="match status" value="1"/>
</dbReference>
<evidence type="ECO:0000256" key="2">
    <source>
        <dbReference type="ARBA" id="ARBA00022840"/>
    </source>
</evidence>
<accession>A0A8H7UHB0</accession>
<keyword evidence="2" id="KW-0067">ATP-binding</keyword>
<dbReference type="Gene3D" id="1.10.8.60">
    <property type="match status" value="2"/>
</dbReference>
<dbReference type="InterPro" id="IPR003959">
    <property type="entry name" value="ATPase_AAA_core"/>
</dbReference>
<gene>
    <name evidence="4" type="ORF">INT43_002233</name>
</gene>
<reference evidence="4" key="1">
    <citation type="submission" date="2020-12" db="EMBL/GenBank/DDBJ databases">
        <title>Metabolic potential, ecology and presence of endohyphal bacteria is reflected in genomic diversity of Mucoromycotina.</title>
        <authorList>
            <person name="Muszewska A."/>
            <person name="Okrasinska A."/>
            <person name="Steczkiewicz K."/>
            <person name="Drgas O."/>
            <person name="Orlowska M."/>
            <person name="Perlinska-Lenart U."/>
            <person name="Aleksandrzak-Piekarczyk T."/>
            <person name="Szatraj K."/>
            <person name="Zielenkiewicz U."/>
            <person name="Pilsyk S."/>
            <person name="Malc E."/>
            <person name="Mieczkowski P."/>
            <person name="Kruszewska J.S."/>
            <person name="Biernat P."/>
            <person name="Pawlowska J."/>
        </authorList>
    </citation>
    <scope>NUCLEOTIDE SEQUENCE</scope>
    <source>
        <strain evidence="4">WA0000067209</strain>
    </source>
</reference>
<dbReference type="SMART" id="SM00382">
    <property type="entry name" value="AAA"/>
    <property type="match status" value="2"/>
</dbReference>
<keyword evidence="1" id="KW-0547">Nucleotide-binding</keyword>
<dbReference type="Proteomes" id="UP000654370">
    <property type="component" value="Unassembled WGS sequence"/>
</dbReference>
<dbReference type="GO" id="GO:0034098">
    <property type="term" value="C:VCP-NPL4-UFD1 AAA ATPase complex"/>
    <property type="evidence" value="ECO:0007669"/>
    <property type="project" value="TreeGrafter"/>
</dbReference>
<evidence type="ECO:0000259" key="3">
    <source>
        <dbReference type="SMART" id="SM00382"/>
    </source>
</evidence>
<dbReference type="InterPro" id="IPR027417">
    <property type="entry name" value="P-loop_NTPase"/>
</dbReference>
<dbReference type="Gene3D" id="3.40.50.300">
    <property type="entry name" value="P-loop containing nucleotide triphosphate hydrolases"/>
    <property type="match status" value="2"/>
</dbReference>
<dbReference type="GO" id="GO:0051228">
    <property type="term" value="P:mitotic spindle disassembly"/>
    <property type="evidence" value="ECO:0007669"/>
    <property type="project" value="TreeGrafter"/>
</dbReference>
<dbReference type="AlphaFoldDB" id="A0A8H7UHB0"/>
<keyword evidence="5" id="KW-1185">Reference proteome</keyword>
<dbReference type="SUPFAM" id="SSF52540">
    <property type="entry name" value="P-loop containing nucleoside triphosphate hydrolases"/>
    <property type="match status" value="2"/>
</dbReference>